<dbReference type="InterPro" id="IPR050275">
    <property type="entry name" value="PGM_Phosphatase"/>
</dbReference>
<feature type="active site" description="Proton donor/acceptor" evidence="1">
    <location>
        <position position="86"/>
    </location>
</feature>
<keyword evidence="4" id="KW-1185">Reference proteome</keyword>
<dbReference type="CDD" id="cd07067">
    <property type="entry name" value="HP_PGM_like"/>
    <property type="match status" value="1"/>
</dbReference>
<feature type="active site" description="Tele-phosphohistidine intermediate" evidence="1">
    <location>
        <position position="12"/>
    </location>
</feature>
<evidence type="ECO:0000313" key="4">
    <source>
        <dbReference type="Proteomes" id="UP000315636"/>
    </source>
</evidence>
<dbReference type="Pfam" id="PF00300">
    <property type="entry name" value="His_Phos_1"/>
    <property type="match status" value="1"/>
</dbReference>
<dbReference type="Gene3D" id="3.40.50.1240">
    <property type="entry name" value="Phosphoglycerate mutase-like"/>
    <property type="match status" value="1"/>
</dbReference>
<dbReference type="InterPro" id="IPR013078">
    <property type="entry name" value="His_Pase_superF_clade-1"/>
</dbReference>
<feature type="binding site" evidence="2">
    <location>
        <position position="61"/>
    </location>
    <ligand>
        <name>substrate</name>
    </ligand>
</feature>
<accession>A0A521DPM6</accession>
<sequence length="212" mass="24595">MKHCLRLLWIRHGETEANRLKQYCGHWDLPLNDRGRSQLRETAQRVRGLDVDRIYASDLQRCRETAELLRKAWPKADVHCTADLRELSFGEWEGLTYDVIRNINPERLCRWLDHPRQVAPPGGETLDELETRLSQWLEKVIDYHPGETIAVVTHGGPIRCFLSQYVDKDLGSFWKRPLPPGGWIAVEGTAKGWSVQKLGEKRGVGVWERTKY</sequence>
<evidence type="ECO:0000256" key="1">
    <source>
        <dbReference type="PIRSR" id="PIRSR613078-1"/>
    </source>
</evidence>
<dbReference type="SUPFAM" id="SSF53254">
    <property type="entry name" value="Phosphoglycerate mutase-like"/>
    <property type="match status" value="1"/>
</dbReference>
<dbReference type="EMBL" id="FXTI01000006">
    <property type="protein sequence ID" value="SMO73646.1"/>
    <property type="molecule type" value="Genomic_DNA"/>
</dbReference>
<gene>
    <name evidence="3" type="ORF">SAMN06264849_106184</name>
</gene>
<dbReference type="GO" id="GO:0005737">
    <property type="term" value="C:cytoplasm"/>
    <property type="evidence" value="ECO:0007669"/>
    <property type="project" value="TreeGrafter"/>
</dbReference>
<name>A0A521DPM6_9BACL</name>
<protein>
    <submittedName>
        <fullName evidence="3">Alpha-ribazole phosphatase/probable phosphoglycerate mutase</fullName>
    </submittedName>
</protein>
<evidence type="ECO:0000313" key="3">
    <source>
        <dbReference type="EMBL" id="SMO73646.1"/>
    </source>
</evidence>
<dbReference type="RefSeq" id="WP_185956221.1">
    <property type="nucleotide sequence ID" value="NZ_FXTI01000006.1"/>
</dbReference>
<evidence type="ECO:0000256" key="2">
    <source>
        <dbReference type="PIRSR" id="PIRSR613078-2"/>
    </source>
</evidence>
<organism evidence="3 4">
    <name type="scientific">Melghirimyces algeriensis</name>
    <dbReference type="NCBI Taxonomy" id="910412"/>
    <lineage>
        <taxon>Bacteria</taxon>
        <taxon>Bacillati</taxon>
        <taxon>Bacillota</taxon>
        <taxon>Bacilli</taxon>
        <taxon>Bacillales</taxon>
        <taxon>Thermoactinomycetaceae</taxon>
        <taxon>Melghirimyces</taxon>
    </lineage>
</organism>
<dbReference type="AlphaFoldDB" id="A0A521DPM6"/>
<dbReference type="InterPro" id="IPR029033">
    <property type="entry name" value="His_PPase_superfam"/>
</dbReference>
<proteinExistence type="predicted"/>
<dbReference type="Proteomes" id="UP000315636">
    <property type="component" value="Unassembled WGS sequence"/>
</dbReference>
<dbReference type="PANTHER" id="PTHR48100">
    <property type="entry name" value="BROAD-SPECIFICITY PHOSPHATASE YOR283W-RELATED"/>
    <property type="match status" value="1"/>
</dbReference>
<feature type="binding site" evidence="2">
    <location>
        <begin position="11"/>
        <end position="18"/>
    </location>
    <ligand>
        <name>substrate</name>
    </ligand>
</feature>
<dbReference type="SMART" id="SM00855">
    <property type="entry name" value="PGAM"/>
    <property type="match status" value="1"/>
</dbReference>
<dbReference type="PANTHER" id="PTHR48100:SF1">
    <property type="entry name" value="HISTIDINE PHOSPHATASE FAMILY PROTEIN-RELATED"/>
    <property type="match status" value="1"/>
</dbReference>
<reference evidence="3 4" key="1">
    <citation type="submission" date="2017-05" db="EMBL/GenBank/DDBJ databases">
        <authorList>
            <person name="Varghese N."/>
            <person name="Submissions S."/>
        </authorList>
    </citation>
    <scope>NUCLEOTIDE SEQUENCE [LARGE SCALE GENOMIC DNA]</scope>
    <source>
        <strain evidence="3 4">DSM 45474</strain>
    </source>
</reference>
<dbReference type="GO" id="GO:0016791">
    <property type="term" value="F:phosphatase activity"/>
    <property type="evidence" value="ECO:0007669"/>
    <property type="project" value="TreeGrafter"/>
</dbReference>